<dbReference type="Pfam" id="PF05901">
    <property type="entry name" value="Excalibur"/>
    <property type="match status" value="1"/>
</dbReference>
<evidence type="ECO:0000259" key="2">
    <source>
        <dbReference type="SMART" id="SM00894"/>
    </source>
</evidence>
<reference evidence="3" key="1">
    <citation type="submission" date="2020-05" db="EMBL/GenBank/DDBJ databases">
        <authorList>
            <person name="Chiriac C."/>
            <person name="Salcher M."/>
            <person name="Ghai R."/>
            <person name="Kavagutti S V."/>
        </authorList>
    </citation>
    <scope>NUCLEOTIDE SEQUENCE</scope>
</reference>
<dbReference type="EMBL" id="CAFBLX010000027">
    <property type="protein sequence ID" value="CAB4881324.1"/>
    <property type="molecule type" value="Genomic_DNA"/>
</dbReference>
<dbReference type="SMART" id="SM00894">
    <property type="entry name" value="Excalibur"/>
    <property type="match status" value="1"/>
</dbReference>
<organism evidence="3">
    <name type="scientific">freshwater metagenome</name>
    <dbReference type="NCBI Taxonomy" id="449393"/>
    <lineage>
        <taxon>unclassified sequences</taxon>
        <taxon>metagenomes</taxon>
        <taxon>ecological metagenomes</taxon>
    </lineage>
</organism>
<feature type="region of interest" description="Disordered" evidence="1">
    <location>
        <begin position="51"/>
        <end position="119"/>
    </location>
</feature>
<sequence>MKTKNLLVRISIGSAIAAAAMVTTPALASADPITDFLCGAGSAQFCILPPPPAFAPPPAPQGAPAPQPQGAPAPAPRPNGGFQYQNCDAARDAGAAPVYRDEYGYGPHLDRDNDGIGCE</sequence>
<gene>
    <name evidence="3" type="ORF">UFOPK3472_00652</name>
</gene>
<feature type="compositionally biased region" description="Basic and acidic residues" evidence="1">
    <location>
        <begin position="99"/>
        <end position="119"/>
    </location>
</feature>
<protein>
    <submittedName>
        <fullName evidence="3">Unannotated protein</fullName>
    </submittedName>
</protein>
<dbReference type="InterPro" id="IPR008613">
    <property type="entry name" value="Excalibur_Ca-bd_domain"/>
</dbReference>
<dbReference type="AlphaFoldDB" id="A0A6J7EJH6"/>
<feature type="domain" description="Excalibur calcium-binding" evidence="2">
    <location>
        <begin position="83"/>
        <end position="119"/>
    </location>
</feature>
<name>A0A6J7EJH6_9ZZZZ</name>
<feature type="compositionally biased region" description="Pro residues" evidence="1">
    <location>
        <begin position="51"/>
        <end position="77"/>
    </location>
</feature>
<evidence type="ECO:0000313" key="3">
    <source>
        <dbReference type="EMBL" id="CAB4881324.1"/>
    </source>
</evidence>
<proteinExistence type="predicted"/>
<evidence type="ECO:0000256" key="1">
    <source>
        <dbReference type="SAM" id="MobiDB-lite"/>
    </source>
</evidence>
<accession>A0A6J7EJH6</accession>